<dbReference type="AlphaFoldDB" id="A0A836CRT7"/>
<comment type="caution">
    <text evidence="2">The sequence shown here is derived from an EMBL/GenBank/DDBJ whole genome shotgun (WGS) entry which is preliminary data.</text>
</comment>
<feature type="region of interest" description="Disordered" evidence="1">
    <location>
        <begin position="42"/>
        <end position="67"/>
    </location>
</feature>
<proteinExistence type="predicted"/>
<protein>
    <submittedName>
        <fullName evidence="2">Uncharacterized protein</fullName>
    </submittedName>
</protein>
<reference evidence="2 3" key="1">
    <citation type="submission" date="2020-12" db="EMBL/GenBank/DDBJ databases">
        <title>De novo assembly of Tibetan sheep genome.</title>
        <authorList>
            <person name="Li X."/>
        </authorList>
    </citation>
    <scope>NUCLEOTIDE SEQUENCE [LARGE SCALE GENOMIC DNA]</scope>
    <source>
        <tissue evidence="2">Heart</tissue>
    </source>
</reference>
<evidence type="ECO:0000313" key="2">
    <source>
        <dbReference type="EMBL" id="KAG5193241.1"/>
    </source>
</evidence>
<name>A0A836CRT7_SHEEP</name>
<evidence type="ECO:0000256" key="1">
    <source>
        <dbReference type="SAM" id="MobiDB-lite"/>
    </source>
</evidence>
<accession>A0A836CRT7</accession>
<evidence type="ECO:0000313" key="3">
    <source>
        <dbReference type="Proteomes" id="UP000664991"/>
    </source>
</evidence>
<dbReference type="Proteomes" id="UP000664991">
    <property type="component" value="Unassembled WGS sequence"/>
</dbReference>
<gene>
    <name evidence="2" type="ORF">JEQ12_019602</name>
</gene>
<organism evidence="2 3">
    <name type="scientific">Ovis aries</name>
    <name type="common">Sheep</name>
    <dbReference type="NCBI Taxonomy" id="9940"/>
    <lineage>
        <taxon>Eukaryota</taxon>
        <taxon>Metazoa</taxon>
        <taxon>Chordata</taxon>
        <taxon>Craniata</taxon>
        <taxon>Vertebrata</taxon>
        <taxon>Euteleostomi</taxon>
        <taxon>Mammalia</taxon>
        <taxon>Eutheria</taxon>
        <taxon>Laurasiatheria</taxon>
        <taxon>Artiodactyla</taxon>
        <taxon>Ruminantia</taxon>
        <taxon>Pecora</taxon>
        <taxon>Bovidae</taxon>
        <taxon>Caprinae</taxon>
        <taxon>Ovis</taxon>
    </lineage>
</organism>
<feature type="compositionally biased region" description="Basic and acidic residues" evidence="1">
    <location>
        <begin position="54"/>
        <end position="67"/>
    </location>
</feature>
<sequence length="125" mass="14601">MQGTRVRSLVWEDPHVLWSKLRLHTLLKPVWLQSVLCNEKNHRSEKPKACTARETQHNQKRTGDEKKRKPFHFLFASSGQTLVCRPMSLRSAVLQLKQQGLHTLTDNDEVRTEWGRPRGFMTASR</sequence>
<dbReference type="EMBL" id="JAEMGP010000027">
    <property type="protein sequence ID" value="KAG5193241.1"/>
    <property type="molecule type" value="Genomic_DNA"/>
</dbReference>